<evidence type="ECO:0000313" key="2">
    <source>
        <dbReference type="EMBL" id="GFS37426.1"/>
    </source>
</evidence>
<keyword evidence="3" id="KW-1185">Reference proteome</keyword>
<dbReference type="EMBL" id="BMAW01088967">
    <property type="protein sequence ID" value="GFS37426.1"/>
    <property type="molecule type" value="Genomic_DNA"/>
</dbReference>
<dbReference type="AlphaFoldDB" id="A0A8X6IAR4"/>
<comment type="caution">
    <text evidence="2">The sequence shown here is derived from an EMBL/GenBank/DDBJ whole genome shotgun (WGS) entry which is preliminary data.</text>
</comment>
<keyword evidence="1" id="KW-0812">Transmembrane</keyword>
<dbReference type="Proteomes" id="UP000887013">
    <property type="component" value="Unassembled WGS sequence"/>
</dbReference>
<proteinExistence type="predicted"/>
<keyword evidence="1" id="KW-0472">Membrane</keyword>
<organism evidence="2 3">
    <name type="scientific">Nephila pilipes</name>
    <name type="common">Giant wood spider</name>
    <name type="synonym">Nephila maculata</name>
    <dbReference type="NCBI Taxonomy" id="299642"/>
    <lineage>
        <taxon>Eukaryota</taxon>
        <taxon>Metazoa</taxon>
        <taxon>Ecdysozoa</taxon>
        <taxon>Arthropoda</taxon>
        <taxon>Chelicerata</taxon>
        <taxon>Arachnida</taxon>
        <taxon>Araneae</taxon>
        <taxon>Araneomorphae</taxon>
        <taxon>Entelegynae</taxon>
        <taxon>Araneoidea</taxon>
        <taxon>Nephilidae</taxon>
        <taxon>Nephila</taxon>
    </lineage>
</organism>
<name>A0A8X6IAR4_NEPPI</name>
<feature type="transmembrane region" description="Helical" evidence="1">
    <location>
        <begin position="20"/>
        <end position="43"/>
    </location>
</feature>
<sequence length="122" mass="12809">MICAVNILRGTRRAYDGRGAGLAAALCAGNALALCATVCGGMGSLRRLQRRLRCAGNAGFVRLLAGGAGNARRCAGGRRLAMLAALCGVSESVQQRHNARQCALYANAPLLVRRLFPVKERV</sequence>
<reference evidence="2" key="1">
    <citation type="submission" date="2020-08" db="EMBL/GenBank/DDBJ databases">
        <title>Multicomponent nature underlies the extraordinary mechanical properties of spider dragline silk.</title>
        <authorList>
            <person name="Kono N."/>
            <person name="Nakamura H."/>
            <person name="Mori M."/>
            <person name="Yoshida Y."/>
            <person name="Ohtoshi R."/>
            <person name="Malay A.D."/>
            <person name="Moran D.A.P."/>
            <person name="Tomita M."/>
            <person name="Numata K."/>
            <person name="Arakawa K."/>
        </authorList>
    </citation>
    <scope>NUCLEOTIDE SEQUENCE</scope>
</reference>
<gene>
    <name evidence="2" type="ORF">NPIL_346281</name>
</gene>
<evidence type="ECO:0000313" key="3">
    <source>
        <dbReference type="Proteomes" id="UP000887013"/>
    </source>
</evidence>
<evidence type="ECO:0000256" key="1">
    <source>
        <dbReference type="SAM" id="Phobius"/>
    </source>
</evidence>
<protein>
    <submittedName>
        <fullName evidence="2">Uncharacterized protein</fullName>
    </submittedName>
</protein>
<keyword evidence="1" id="KW-1133">Transmembrane helix</keyword>
<accession>A0A8X6IAR4</accession>